<sequence>MVPSGYERRETDVVGSGDHDLASTLGLAREVPAQACRDRLQSCGCRSICLESRRANILEHRQGDIKGTRSRTAHQQVQHVSKVVAGNGTPMSPPTSGRGLSESRRQAPHDAVRDEQAHRRKQELRTRAAPTCSGPACHELRLVRSISDAFRKVKLRSVPSSSASRSRWRYP</sequence>
<dbReference type="EMBL" id="KZ857536">
    <property type="protein sequence ID" value="RDX40816.1"/>
    <property type="molecule type" value="Genomic_DNA"/>
</dbReference>
<evidence type="ECO:0000313" key="3">
    <source>
        <dbReference type="Proteomes" id="UP000256964"/>
    </source>
</evidence>
<dbReference type="AlphaFoldDB" id="A0A371CKK3"/>
<evidence type="ECO:0000256" key="1">
    <source>
        <dbReference type="SAM" id="MobiDB-lite"/>
    </source>
</evidence>
<accession>A0A371CKK3</accession>
<feature type="region of interest" description="Disordered" evidence="1">
    <location>
        <begin position="61"/>
        <end position="131"/>
    </location>
</feature>
<organism evidence="2 3">
    <name type="scientific">Lentinus brumalis</name>
    <dbReference type="NCBI Taxonomy" id="2498619"/>
    <lineage>
        <taxon>Eukaryota</taxon>
        <taxon>Fungi</taxon>
        <taxon>Dikarya</taxon>
        <taxon>Basidiomycota</taxon>
        <taxon>Agaricomycotina</taxon>
        <taxon>Agaricomycetes</taxon>
        <taxon>Polyporales</taxon>
        <taxon>Polyporaceae</taxon>
        <taxon>Lentinus</taxon>
    </lineage>
</organism>
<protein>
    <submittedName>
        <fullName evidence="2">Uncharacterized protein</fullName>
    </submittedName>
</protein>
<dbReference type="Proteomes" id="UP000256964">
    <property type="component" value="Unassembled WGS sequence"/>
</dbReference>
<feature type="compositionally biased region" description="Basic and acidic residues" evidence="1">
    <location>
        <begin position="101"/>
        <end position="117"/>
    </location>
</feature>
<gene>
    <name evidence="2" type="ORF">OH76DRAFT_288071</name>
</gene>
<name>A0A371CKK3_9APHY</name>
<reference evidence="2 3" key="1">
    <citation type="journal article" date="2018" name="Biotechnol. Biofuels">
        <title>Integrative visual omics of the white-rot fungus Polyporus brumalis exposes the biotechnological potential of its oxidative enzymes for delignifying raw plant biomass.</title>
        <authorList>
            <person name="Miyauchi S."/>
            <person name="Rancon A."/>
            <person name="Drula E."/>
            <person name="Hage H."/>
            <person name="Chaduli D."/>
            <person name="Favel A."/>
            <person name="Grisel S."/>
            <person name="Henrissat B."/>
            <person name="Herpoel-Gimbert I."/>
            <person name="Ruiz-Duenas F.J."/>
            <person name="Chevret D."/>
            <person name="Hainaut M."/>
            <person name="Lin J."/>
            <person name="Wang M."/>
            <person name="Pangilinan J."/>
            <person name="Lipzen A."/>
            <person name="Lesage-Meessen L."/>
            <person name="Navarro D."/>
            <person name="Riley R."/>
            <person name="Grigoriev I.V."/>
            <person name="Zhou S."/>
            <person name="Raouche S."/>
            <person name="Rosso M.N."/>
        </authorList>
    </citation>
    <scope>NUCLEOTIDE SEQUENCE [LARGE SCALE GENOMIC DNA]</scope>
    <source>
        <strain evidence="2 3">BRFM 1820</strain>
    </source>
</reference>
<evidence type="ECO:0000313" key="2">
    <source>
        <dbReference type="EMBL" id="RDX40816.1"/>
    </source>
</evidence>
<proteinExistence type="predicted"/>
<keyword evidence="3" id="KW-1185">Reference proteome</keyword>